<organism evidence="3 4">
    <name type="scientific">Rhodothalassium salexigens DSM 2132</name>
    <dbReference type="NCBI Taxonomy" id="1188247"/>
    <lineage>
        <taxon>Bacteria</taxon>
        <taxon>Pseudomonadati</taxon>
        <taxon>Pseudomonadota</taxon>
        <taxon>Alphaproteobacteria</taxon>
        <taxon>Rhodothalassiales</taxon>
        <taxon>Rhodothalassiaceae</taxon>
        <taxon>Rhodothalassium</taxon>
    </lineage>
</organism>
<dbReference type="AlphaFoldDB" id="A0A4R2PL86"/>
<gene>
    <name evidence="3" type="ORF">EV659_103260</name>
</gene>
<dbReference type="InterPro" id="IPR032816">
    <property type="entry name" value="VTT_dom"/>
</dbReference>
<feature type="domain" description="VTT" evidence="2">
    <location>
        <begin position="39"/>
        <end position="154"/>
    </location>
</feature>
<comment type="caution">
    <text evidence="3">The sequence shown here is derived from an EMBL/GenBank/DDBJ whole genome shotgun (WGS) entry which is preliminary data.</text>
</comment>
<evidence type="ECO:0000256" key="1">
    <source>
        <dbReference type="SAM" id="Phobius"/>
    </source>
</evidence>
<feature type="transmembrane region" description="Helical" evidence="1">
    <location>
        <begin position="171"/>
        <end position="189"/>
    </location>
</feature>
<keyword evidence="4" id="KW-1185">Reference proteome</keyword>
<evidence type="ECO:0000313" key="4">
    <source>
        <dbReference type="Proteomes" id="UP000295399"/>
    </source>
</evidence>
<feature type="transmembrane region" description="Helical" evidence="1">
    <location>
        <begin position="55"/>
        <end position="81"/>
    </location>
</feature>
<protein>
    <submittedName>
        <fullName evidence="3">Membrane protein YqaA with SNARE-associated domain</fullName>
    </submittedName>
</protein>
<feature type="transmembrane region" description="Helical" evidence="1">
    <location>
        <begin position="20"/>
        <end position="43"/>
    </location>
</feature>
<keyword evidence="1" id="KW-0472">Membrane</keyword>
<keyword evidence="1" id="KW-0812">Transmembrane</keyword>
<dbReference type="InterPro" id="IPR051311">
    <property type="entry name" value="DedA_domain"/>
</dbReference>
<name>A0A4R2PL86_RHOSA</name>
<dbReference type="Pfam" id="PF09335">
    <property type="entry name" value="VTT_dom"/>
    <property type="match status" value="1"/>
</dbReference>
<dbReference type="RefSeq" id="WP_132707911.1">
    <property type="nucleotide sequence ID" value="NZ_JACIGF010000003.1"/>
</dbReference>
<reference evidence="3 4" key="1">
    <citation type="submission" date="2019-03" db="EMBL/GenBank/DDBJ databases">
        <title>Genomic Encyclopedia of Type Strains, Phase IV (KMG-IV): sequencing the most valuable type-strain genomes for metagenomic binning, comparative biology and taxonomic classification.</title>
        <authorList>
            <person name="Goeker M."/>
        </authorList>
    </citation>
    <scope>NUCLEOTIDE SEQUENCE [LARGE SCALE GENOMIC DNA]</scope>
    <source>
        <strain evidence="3 4">DSM 2132</strain>
    </source>
</reference>
<dbReference type="InParanoid" id="A0A4R2PL86"/>
<dbReference type="OrthoDB" id="9810270at2"/>
<dbReference type="EMBL" id="SLXO01000003">
    <property type="protein sequence ID" value="TCP36369.1"/>
    <property type="molecule type" value="Genomic_DNA"/>
</dbReference>
<evidence type="ECO:0000313" key="3">
    <source>
        <dbReference type="EMBL" id="TCP36369.1"/>
    </source>
</evidence>
<evidence type="ECO:0000259" key="2">
    <source>
        <dbReference type="Pfam" id="PF09335"/>
    </source>
</evidence>
<dbReference type="PANTHER" id="PTHR42709:SF11">
    <property type="entry name" value="DEDA FAMILY PROTEIN"/>
    <property type="match status" value="1"/>
</dbReference>
<keyword evidence="1" id="KW-1133">Transmembrane helix</keyword>
<sequence>MFRGLYDWTLDRAGRPAARWWLAGISFAESSFFPIPPDVMLLPMVLADRARAWQIAAICTVASVAGAMAGYLIGALLFQWLGQPLLDFYGYQDAFAHARGVFDTWGLWAVLIGGLTPIPFKVVTIAAGVFGFDPVLFIVSALIARGFRFFVEAALLWRFGRPIRRFVERRLNVLVTAGLALLIAGFVVLRGL</sequence>
<dbReference type="PANTHER" id="PTHR42709">
    <property type="entry name" value="ALKALINE PHOSPHATASE LIKE PROTEIN"/>
    <property type="match status" value="1"/>
</dbReference>
<accession>A0A4R2PL86</accession>
<dbReference type="Proteomes" id="UP000295399">
    <property type="component" value="Unassembled WGS sequence"/>
</dbReference>
<proteinExistence type="predicted"/>
<dbReference type="GO" id="GO:0005886">
    <property type="term" value="C:plasma membrane"/>
    <property type="evidence" value="ECO:0007669"/>
    <property type="project" value="TreeGrafter"/>
</dbReference>